<accession>A0A0E9QLV6</accession>
<organism evidence="1">
    <name type="scientific">Anguilla anguilla</name>
    <name type="common">European freshwater eel</name>
    <name type="synonym">Muraena anguilla</name>
    <dbReference type="NCBI Taxonomy" id="7936"/>
    <lineage>
        <taxon>Eukaryota</taxon>
        <taxon>Metazoa</taxon>
        <taxon>Chordata</taxon>
        <taxon>Craniata</taxon>
        <taxon>Vertebrata</taxon>
        <taxon>Euteleostomi</taxon>
        <taxon>Actinopterygii</taxon>
        <taxon>Neopterygii</taxon>
        <taxon>Teleostei</taxon>
        <taxon>Anguilliformes</taxon>
        <taxon>Anguillidae</taxon>
        <taxon>Anguilla</taxon>
    </lineage>
</organism>
<reference evidence="1" key="2">
    <citation type="journal article" date="2015" name="Fish Shellfish Immunol.">
        <title>Early steps in the European eel (Anguilla anguilla)-Vibrio vulnificus interaction in the gills: Role of the RtxA13 toxin.</title>
        <authorList>
            <person name="Callol A."/>
            <person name="Pajuelo D."/>
            <person name="Ebbesson L."/>
            <person name="Teles M."/>
            <person name="MacKenzie S."/>
            <person name="Amaro C."/>
        </authorList>
    </citation>
    <scope>NUCLEOTIDE SEQUENCE</scope>
</reference>
<proteinExistence type="predicted"/>
<protein>
    <submittedName>
        <fullName evidence="1">Uncharacterized protein</fullName>
    </submittedName>
</protein>
<name>A0A0E9QLV6_ANGAN</name>
<sequence>MYKVLSLNKCTKSSATTSISKNRFWENSIRSMGIIGRERSGLVRSENMLR</sequence>
<reference evidence="1" key="1">
    <citation type="submission" date="2014-11" db="EMBL/GenBank/DDBJ databases">
        <authorList>
            <person name="Amaro Gonzalez C."/>
        </authorList>
    </citation>
    <scope>NUCLEOTIDE SEQUENCE</scope>
</reference>
<dbReference type="AlphaFoldDB" id="A0A0E9QLV6"/>
<dbReference type="EMBL" id="GBXM01091100">
    <property type="protein sequence ID" value="JAH17477.1"/>
    <property type="molecule type" value="Transcribed_RNA"/>
</dbReference>
<evidence type="ECO:0000313" key="1">
    <source>
        <dbReference type="EMBL" id="JAH17477.1"/>
    </source>
</evidence>